<feature type="domain" description="DUF4136" evidence="1">
    <location>
        <begin position="32"/>
        <end position="193"/>
    </location>
</feature>
<keyword evidence="3" id="KW-1185">Reference proteome</keyword>
<dbReference type="PROSITE" id="PS51257">
    <property type="entry name" value="PROKAR_LIPOPROTEIN"/>
    <property type="match status" value="1"/>
</dbReference>
<gene>
    <name evidence="2" type="ORF">IRJ18_04560</name>
</gene>
<name>A0ABR9XDZ7_9SPHI</name>
<accession>A0ABR9XDZ7</accession>
<dbReference type="RefSeq" id="WP_194105018.1">
    <property type="nucleotide sequence ID" value="NZ_JADFFM010000001.1"/>
</dbReference>
<proteinExistence type="predicted"/>
<evidence type="ECO:0000259" key="1">
    <source>
        <dbReference type="Pfam" id="PF13590"/>
    </source>
</evidence>
<dbReference type="InterPro" id="IPR025411">
    <property type="entry name" value="DUF4136"/>
</dbReference>
<comment type="caution">
    <text evidence="2">The sequence shown here is derived from an EMBL/GenBank/DDBJ whole genome shotgun (WGS) entry which is preliminary data.</text>
</comment>
<protein>
    <submittedName>
        <fullName evidence="2">DUF4136 domain-containing protein</fullName>
    </submittedName>
</protein>
<dbReference type="EMBL" id="JADFFM010000001">
    <property type="protein sequence ID" value="MBE9665622.1"/>
    <property type="molecule type" value="Genomic_DNA"/>
</dbReference>
<sequence length="199" mass="22995">MKKWITGGLLTIVTLFFVACSSYTYYSVGNASKVSRYSTFAWLPPINNTKNPYFDNDLADQKIKDQATADLESKGLRLKANRPDLLIRYTIVVDNRMKTYNEPVYSYNYGGFYPRYGYYRGGRAFYYGWRGAYPVYLGEEIYHVPYKEGTLILDIIDRTTHKVIWRGYGVGEVTNPERAINDLPQVVDGILNKLQINKM</sequence>
<reference evidence="2 3" key="1">
    <citation type="submission" date="2020-10" db="EMBL/GenBank/DDBJ databases">
        <title>Mucilaginibacter mali sp. nov., isolated from rhizosphere soil of apple orchard.</title>
        <authorList>
            <person name="Lee J.-S."/>
            <person name="Kim H.S."/>
            <person name="Kim J.-S."/>
        </authorList>
    </citation>
    <scope>NUCLEOTIDE SEQUENCE [LARGE SCALE GENOMIC DNA]</scope>
    <source>
        <strain evidence="2 3">KCTC 23157</strain>
    </source>
</reference>
<dbReference type="Proteomes" id="UP000632774">
    <property type="component" value="Unassembled WGS sequence"/>
</dbReference>
<dbReference type="Pfam" id="PF13590">
    <property type="entry name" value="DUF4136"/>
    <property type="match status" value="1"/>
</dbReference>
<evidence type="ECO:0000313" key="3">
    <source>
        <dbReference type="Proteomes" id="UP000632774"/>
    </source>
</evidence>
<evidence type="ECO:0000313" key="2">
    <source>
        <dbReference type="EMBL" id="MBE9665622.1"/>
    </source>
</evidence>
<dbReference type="Gene3D" id="3.30.160.670">
    <property type="match status" value="1"/>
</dbReference>
<organism evidence="2 3">
    <name type="scientific">Mucilaginibacter boryungensis</name>
    <dbReference type="NCBI Taxonomy" id="768480"/>
    <lineage>
        <taxon>Bacteria</taxon>
        <taxon>Pseudomonadati</taxon>
        <taxon>Bacteroidota</taxon>
        <taxon>Sphingobacteriia</taxon>
        <taxon>Sphingobacteriales</taxon>
        <taxon>Sphingobacteriaceae</taxon>
        <taxon>Mucilaginibacter</taxon>
    </lineage>
</organism>